<evidence type="ECO:0000256" key="9">
    <source>
        <dbReference type="ARBA" id="ARBA00022962"/>
    </source>
</evidence>
<dbReference type="UniPathway" id="UPA00068">
    <property type="reaction ID" value="UER00171"/>
</dbReference>
<dbReference type="GO" id="GO:0006207">
    <property type="term" value="P:'de novo' pyrimidine nucleobase biosynthetic process"/>
    <property type="evidence" value="ECO:0007669"/>
    <property type="project" value="InterPro"/>
</dbReference>
<reference evidence="15 16" key="1">
    <citation type="submission" date="2019-09" db="EMBL/GenBank/DDBJ databases">
        <authorList>
            <person name="Chandra G."/>
            <person name="Truman W A."/>
        </authorList>
    </citation>
    <scope>NUCLEOTIDE SEQUENCE [LARGE SCALE GENOMIC DNA]</scope>
    <source>
        <strain evidence="15">PS900</strain>
    </source>
</reference>
<feature type="active site" description="Nucleophile" evidence="13">
    <location>
        <position position="269"/>
    </location>
</feature>
<dbReference type="EC" id="6.3.5.5" evidence="13"/>
<evidence type="ECO:0000256" key="11">
    <source>
        <dbReference type="ARBA" id="ARBA00048816"/>
    </source>
</evidence>
<feature type="binding site" evidence="13">
    <location>
        <position position="311"/>
    </location>
    <ligand>
        <name>L-glutamine</name>
        <dbReference type="ChEBI" id="CHEBI:58359"/>
    </ligand>
</feature>
<dbReference type="GO" id="GO:0044205">
    <property type="term" value="P:'de novo' UMP biosynthetic process"/>
    <property type="evidence" value="ECO:0007669"/>
    <property type="project" value="UniProtKB-UniRule"/>
</dbReference>
<dbReference type="GO" id="GO:0004088">
    <property type="term" value="F:carbamoyl-phosphate synthase (glutamine-hydrolyzing) activity"/>
    <property type="evidence" value="ECO:0007669"/>
    <property type="project" value="UniProtKB-UniRule"/>
</dbReference>
<evidence type="ECO:0000313" key="16">
    <source>
        <dbReference type="Proteomes" id="UP000325723"/>
    </source>
</evidence>
<evidence type="ECO:0000256" key="5">
    <source>
        <dbReference type="ARBA" id="ARBA00022598"/>
    </source>
</evidence>
<evidence type="ECO:0000256" key="1">
    <source>
        <dbReference type="ARBA" id="ARBA00004812"/>
    </source>
</evidence>
<feature type="binding site" evidence="13">
    <location>
        <position position="243"/>
    </location>
    <ligand>
        <name>L-glutamine</name>
        <dbReference type="ChEBI" id="CHEBI:58359"/>
    </ligand>
</feature>
<accession>A0A8H2NU53</accession>
<dbReference type="InterPro" id="IPR017926">
    <property type="entry name" value="GATASE"/>
</dbReference>
<keyword evidence="9 13" id="KW-0315">Glutamine amidotransferase</keyword>
<feature type="binding site" evidence="13">
    <location>
        <position position="47"/>
    </location>
    <ligand>
        <name>L-glutamine</name>
        <dbReference type="ChEBI" id="CHEBI:58359"/>
    </ligand>
</feature>
<feature type="domain" description="Carbamoyl-phosphate synthase small subunit N-terminal" evidence="14">
    <location>
        <begin position="3"/>
        <end position="133"/>
    </location>
</feature>
<dbReference type="AlphaFoldDB" id="A0A8H2NU53"/>
<dbReference type="PRINTS" id="PR00096">
    <property type="entry name" value="GATASE"/>
</dbReference>
<sequence length="378" mass="40546">MTKPAILALADGSIFRGEAIGADGQTVGEVVFNTAMTGYQEILTDPSYAQQIVTLTYPHIGNTGTTPEDAESNRVWSAGLVIRDLPLVASNWRNTMSLSDYLKANNVVAIAGIDTRRLTRILREKGAQNGCIMAGDNISEAAAIAAAQGFPGIKGMDLAKVVSTKESYEWRSTVWDLKTDSHATIEASELPYHVVAYDYGVKVNILRMLVERGCRVTVVPAQTPAADVLALKPDGVFLSNGPGDPEPCDYAIQAIKDVLETEIPVFGICLGHQLLALASGAKTLKMGHGHHGANHPVQDLDSGVVMITSQNHGFAVDEATLPANVRAIHKSLFDGTLQGIERTDKSAFSFQGHPEASPGPNDVAPLFDRFITEMAKRR</sequence>
<dbReference type="PANTHER" id="PTHR43418">
    <property type="entry name" value="MULTIFUNCTIONAL TRYPTOPHAN BIOSYNTHESIS PROTEIN-RELATED"/>
    <property type="match status" value="1"/>
</dbReference>
<dbReference type="UniPathway" id="UPA00070">
    <property type="reaction ID" value="UER00115"/>
</dbReference>
<comment type="function">
    <text evidence="13">Small subunit of the glutamine-dependent carbamoyl phosphate synthetase (CPSase). CPSase catalyzes the formation of carbamoyl phosphate from the ammonia moiety of glutamine, carbonate, and phosphate donated by ATP, constituting the first step of 2 biosynthetic pathways, one leading to arginine and/or urea and the other to pyrimidine nucleotides. The small subunit (glutamine amidotransferase) binds and cleaves glutamine to supply the large subunit with the substrate ammonia.</text>
</comment>
<dbReference type="InterPro" id="IPR002474">
    <property type="entry name" value="CarbamoylP_synth_ssu_N"/>
</dbReference>
<dbReference type="InterPro" id="IPR050472">
    <property type="entry name" value="Anth_synth/Amidotransfase"/>
</dbReference>
<evidence type="ECO:0000256" key="4">
    <source>
        <dbReference type="ARBA" id="ARBA00022571"/>
    </source>
</evidence>
<dbReference type="GO" id="GO:0005524">
    <property type="term" value="F:ATP binding"/>
    <property type="evidence" value="ECO:0007669"/>
    <property type="project" value="UniProtKB-UniRule"/>
</dbReference>
<organism evidence="15 16">
    <name type="scientific">Pseudomonas fluorescens</name>
    <dbReference type="NCBI Taxonomy" id="294"/>
    <lineage>
        <taxon>Bacteria</taxon>
        <taxon>Pseudomonadati</taxon>
        <taxon>Pseudomonadota</taxon>
        <taxon>Gammaproteobacteria</taxon>
        <taxon>Pseudomonadales</taxon>
        <taxon>Pseudomonadaceae</taxon>
        <taxon>Pseudomonas</taxon>
    </lineage>
</organism>
<comment type="catalytic activity">
    <reaction evidence="11 13">
        <text>hydrogencarbonate + L-glutamine + 2 ATP + H2O = carbamoyl phosphate + L-glutamate + 2 ADP + phosphate + 2 H(+)</text>
        <dbReference type="Rhea" id="RHEA:18633"/>
        <dbReference type="ChEBI" id="CHEBI:15377"/>
        <dbReference type="ChEBI" id="CHEBI:15378"/>
        <dbReference type="ChEBI" id="CHEBI:17544"/>
        <dbReference type="ChEBI" id="CHEBI:29985"/>
        <dbReference type="ChEBI" id="CHEBI:30616"/>
        <dbReference type="ChEBI" id="CHEBI:43474"/>
        <dbReference type="ChEBI" id="CHEBI:58228"/>
        <dbReference type="ChEBI" id="CHEBI:58359"/>
        <dbReference type="ChEBI" id="CHEBI:456216"/>
        <dbReference type="EC" id="6.3.5.5"/>
    </reaction>
</comment>
<dbReference type="Gene3D" id="3.50.30.20">
    <property type="entry name" value="Carbamoyl-phosphate synthase small subunit, N-terminal domain"/>
    <property type="match status" value="1"/>
</dbReference>
<evidence type="ECO:0000313" key="15">
    <source>
        <dbReference type="EMBL" id="VVP03358.1"/>
    </source>
</evidence>
<evidence type="ECO:0000256" key="6">
    <source>
        <dbReference type="ARBA" id="ARBA00022605"/>
    </source>
</evidence>
<dbReference type="GO" id="GO:0006541">
    <property type="term" value="P:glutamine metabolic process"/>
    <property type="evidence" value="ECO:0007669"/>
    <property type="project" value="InterPro"/>
</dbReference>
<name>A0A8H2NU53_PSEFL</name>
<evidence type="ECO:0000256" key="3">
    <source>
        <dbReference type="ARBA" id="ARBA00007800"/>
    </source>
</evidence>
<evidence type="ECO:0000256" key="8">
    <source>
        <dbReference type="ARBA" id="ARBA00022840"/>
    </source>
</evidence>
<dbReference type="HAMAP" id="MF_01209">
    <property type="entry name" value="CPSase_S_chain"/>
    <property type="match status" value="1"/>
</dbReference>
<dbReference type="PRINTS" id="PR00099">
    <property type="entry name" value="CPSGATASE"/>
</dbReference>
<dbReference type="CDD" id="cd01744">
    <property type="entry name" value="GATase1_CPSase"/>
    <property type="match status" value="1"/>
</dbReference>
<evidence type="ECO:0000256" key="7">
    <source>
        <dbReference type="ARBA" id="ARBA00022741"/>
    </source>
</evidence>
<dbReference type="GO" id="GO:0006526">
    <property type="term" value="P:L-arginine biosynthetic process"/>
    <property type="evidence" value="ECO:0007669"/>
    <property type="project" value="UniProtKB-UniRule"/>
</dbReference>
<gene>
    <name evidence="15" type="primary">carA_1</name>
    <name evidence="13" type="synonym">carA</name>
    <name evidence="15" type="ORF">PS900_02958</name>
</gene>
<dbReference type="EMBL" id="CABVIE010000008">
    <property type="protein sequence ID" value="VVP03358.1"/>
    <property type="molecule type" value="Genomic_DNA"/>
</dbReference>
<dbReference type="PANTHER" id="PTHR43418:SF7">
    <property type="entry name" value="CARBAMOYL-PHOSPHATE SYNTHASE SMALL CHAIN"/>
    <property type="match status" value="1"/>
</dbReference>
<feature type="binding site" evidence="13">
    <location>
        <position position="273"/>
    </location>
    <ligand>
        <name>L-glutamine</name>
        <dbReference type="ChEBI" id="CHEBI:58359"/>
    </ligand>
</feature>
<feature type="binding site" evidence="13">
    <location>
        <position position="270"/>
    </location>
    <ligand>
        <name>L-glutamine</name>
        <dbReference type="ChEBI" id="CHEBI:58359"/>
    </ligand>
</feature>
<dbReference type="Pfam" id="PF00117">
    <property type="entry name" value="GATase"/>
    <property type="match status" value="1"/>
</dbReference>
<evidence type="ECO:0000259" key="14">
    <source>
        <dbReference type="SMART" id="SM01097"/>
    </source>
</evidence>
<keyword evidence="4 13" id="KW-0055">Arginine biosynthesis</keyword>
<comment type="pathway">
    <text evidence="2 13">Amino-acid biosynthesis; L-arginine biosynthesis; carbamoyl phosphate from bicarbonate: step 1/1.</text>
</comment>
<proteinExistence type="inferred from homology"/>
<dbReference type="PROSITE" id="PS51273">
    <property type="entry name" value="GATASE_TYPE_1"/>
    <property type="match status" value="1"/>
</dbReference>
<dbReference type="InterPro" id="IPR035686">
    <property type="entry name" value="CPSase_GATase1"/>
</dbReference>
<feature type="region of interest" description="CPSase" evidence="13">
    <location>
        <begin position="1"/>
        <end position="192"/>
    </location>
</feature>
<comment type="subunit">
    <text evidence="13">Composed of two chains; the small (or glutamine) chain promotes the hydrolysis of glutamine to ammonia, which is used by the large (or ammonia) chain to synthesize carbamoyl phosphate. Tetramer of heterodimers (alpha,beta)4.</text>
</comment>
<dbReference type="SUPFAM" id="SSF52317">
    <property type="entry name" value="Class I glutamine amidotransferase-like"/>
    <property type="match status" value="1"/>
</dbReference>
<keyword evidence="6 13" id="KW-0028">Amino-acid biosynthesis</keyword>
<dbReference type="InterPro" id="IPR029062">
    <property type="entry name" value="Class_I_gatase-like"/>
</dbReference>
<feature type="active site" evidence="13">
    <location>
        <position position="355"/>
    </location>
</feature>
<dbReference type="SMART" id="SM01097">
    <property type="entry name" value="CPSase_sm_chain"/>
    <property type="match status" value="1"/>
</dbReference>
<keyword evidence="10 13" id="KW-0665">Pyrimidine biosynthesis</keyword>
<comment type="pathway">
    <text evidence="1 13">Pyrimidine metabolism; UMP biosynthesis via de novo pathway; (S)-dihydroorotate from bicarbonate: step 1/3.</text>
</comment>
<dbReference type="NCBIfam" id="NF009475">
    <property type="entry name" value="PRK12838.1"/>
    <property type="match status" value="1"/>
</dbReference>
<dbReference type="SUPFAM" id="SSF52021">
    <property type="entry name" value="Carbamoyl phosphate synthetase, small subunit N-terminal domain"/>
    <property type="match status" value="1"/>
</dbReference>
<dbReference type="RefSeq" id="WP_150754337.1">
    <property type="nucleotide sequence ID" value="NZ_CABVHR010000009.1"/>
</dbReference>
<keyword evidence="5 13" id="KW-0436">Ligase</keyword>
<feature type="binding site" evidence="13">
    <location>
        <position position="241"/>
    </location>
    <ligand>
        <name>L-glutamine</name>
        <dbReference type="ChEBI" id="CHEBI:58359"/>
    </ligand>
</feature>
<keyword evidence="7 13" id="KW-0547">Nucleotide-binding</keyword>
<evidence type="ECO:0000256" key="12">
    <source>
        <dbReference type="ARBA" id="ARBA00049285"/>
    </source>
</evidence>
<dbReference type="Gene3D" id="3.40.50.880">
    <property type="match status" value="1"/>
</dbReference>
<dbReference type="NCBIfam" id="TIGR01368">
    <property type="entry name" value="CPSaseIIsmall"/>
    <property type="match status" value="1"/>
</dbReference>
<comment type="caution">
    <text evidence="15">The sequence shown here is derived from an EMBL/GenBank/DDBJ whole genome shotgun (WGS) entry which is preliminary data.</text>
</comment>
<keyword evidence="8 13" id="KW-0067">ATP-binding</keyword>
<comment type="catalytic activity">
    <reaction evidence="12 13">
        <text>L-glutamine + H2O = L-glutamate + NH4(+)</text>
        <dbReference type="Rhea" id="RHEA:15889"/>
        <dbReference type="ChEBI" id="CHEBI:15377"/>
        <dbReference type="ChEBI" id="CHEBI:28938"/>
        <dbReference type="ChEBI" id="CHEBI:29985"/>
        <dbReference type="ChEBI" id="CHEBI:58359"/>
    </reaction>
</comment>
<dbReference type="InterPro" id="IPR036480">
    <property type="entry name" value="CarbP_synth_ssu_N_sf"/>
</dbReference>
<feature type="binding site" evidence="13">
    <location>
        <position position="313"/>
    </location>
    <ligand>
        <name>L-glutamine</name>
        <dbReference type="ChEBI" id="CHEBI:58359"/>
    </ligand>
</feature>
<feature type="active site" evidence="13">
    <location>
        <position position="353"/>
    </location>
</feature>
<dbReference type="FunFam" id="3.50.30.20:FF:000001">
    <property type="entry name" value="Carbamoyl-phosphate synthase small chain"/>
    <property type="match status" value="1"/>
</dbReference>
<dbReference type="Proteomes" id="UP000325723">
    <property type="component" value="Unassembled WGS sequence"/>
</dbReference>
<evidence type="ECO:0000256" key="10">
    <source>
        <dbReference type="ARBA" id="ARBA00022975"/>
    </source>
</evidence>
<evidence type="ECO:0000256" key="2">
    <source>
        <dbReference type="ARBA" id="ARBA00005077"/>
    </source>
</evidence>
<dbReference type="FunFam" id="3.40.50.880:FF:000011">
    <property type="entry name" value="Carbamoyl-phosphate synthase small chain"/>
    <property type="match status" value="1"/>
</dbReference>
<evidence type="ECO:0000256" key="13">
    <source>
        <dbReference type="HAMAP-Rule" id="MF_01209"/>
    </source>
</evidence>
<protein>
    <recommendedName>
        <fullName evidence="13">Carbamoyl phosphate synthase small chain</fullName>
        <ecNumber evidence="13">6.3.5.5</ecNumber>
    </recommendedName>
    <alternativeName>
        <fullName evidence="13">Carbamoyl phosphate synthetase glutamine chain</fullName>
    </alternativeName>
</protein>
<dbReference type="InterPro" id="IPR006274">
    <property type="entry name" value="CarbamoylP_synth_ssu"/>
</dbReference>
<comment type="similarity">
    <text evidence="3 13">Belongs to the CarA family.</text>
</comment>
<feature type="binding site" evidence="13">
    <location>
        <position position="314"/>
    </location>
    <ligand>
        <name>L-glutamine</name>
        <dbReference type="ChEBI" id="CHEBI:58359"/>
    </ligand>
</feature>
<dbReference type="Pfam" id="PF00988">
    <property type="entry name" value="CPSase_sm_chain"/>
    <property type="match status" value="1"/>
</dbReference>